<evidence type="ECO:0008006" key="3">
    <source>
        <dbReference type="Google" id="ProtNLM"/>
    </source>
</evidence>
<gene>
    <name evidence="1" type="ORF">EpCFBP13511_00140</name>
</gene>
<dbReference type="OrthoDB" id="6594862at2"/>
<sequence>MIWLVSNWRFVLVAALILLCVGMARLATYYHGEYAGQVSENQQLQRDNDTQGAVIATQALQFNRFNEIAARQQQYAVNLTGKAQEKEIEYRTILTFEPTCALPVPAAIAGRLLDYTNSLRASAMHADPGIADSSGSRTAPASTLNYCQAVLWIDPLLTAIDQANSQLAGIRDIEQTRQQEK</sequence>
<reference evidence="1 2" key="1">
    <citation type="journal article" date="2019" name="Sci. Rep.">
        <title>Differences in resource use lead to coexistence of seed-transmitted microbial populations.</title>
        <authorList>
            <person name="Torres-Cortes G."/>
            <person name="Garcia B.J."/>
            <person name="Compant S."/>
            <person name="Rezki S."/>
            <person name="Jones P."/>
            <person name="Preveaux A."/>
            <person name="Briand M."/>
            <person name="Roulet A."/>
            <person name="Bouchez O."/>
            <person name="Jacobson D."/>
            <person name="Barret M."/>
        </authorList>
    </citation>
    <scope>NUCLEOTIDE SEQUENCE [LARGE SCALE GENOMIC DNA]</scope>
    <source>
        <strain evidence="1 2">CFBP13511</strain>
    </source>
</reference>
<dbReference type="RefSeq" id="WP_137268441.1">
    <property type="nucleotide sequence ID" value="NZ_QGAC01000001.1"/>
</dbReference>
<protein>
    <recommendedName>
        <fullName evidence="3">DUF2570 domain-containing protein</fullName>
    </recommendedName>
</protein>
<dbReference type="AlphaFoldDB" id="A0A4U3FL11"/>
<name>A0A4U3FL11_9GAMM</name>
<organism evidence="1 2">
    <name type="scientific">Erwinia persicina</name>
    <dbReference type="NCBI Taxonomy" id="55211"/>
    <lineage>
        <taxon>Bacteria</taxon>
        <taxon>Pseudomonadati</taxon>
        <taxon>Pseudomonadota</taxon>
        <taxon>Gammaproteobacteria</taxon>
        <taxon>Enterobacterales</taxon>
        <taxon>Erwiniaceae</taxon>
        <taxon>Erwinia</taxon>
    </lineage>
</organism>
<dbReference type="EMBL" id="QGAC01000001">
    <property type="protein sequence ID" value="TKJ94811.1"/>
    <property type="molecule type" value="Genomic_DNA"/>
</dbReference>
<proteinExistence type="predicted"/>
<comment type="caution">
    <text evidence="1">The sequence shown here is derived from an EMBL/GenBank/DDBJ whole genome shotgun (WGS) entry which is preliminary data.</text>
</comment>
<dbReference type="Proteomes" id="UP000306393">
    <property type="component" value="Unassembled WGS sequence"/>
</dbReference>
<accession>A0A4U3FL11</accession>
<evidence type="ECO:0000313" key="2">
    <source>
        <dbReference type="Proteomes" id="UP000306393"/>
    </source>
</evidence>
<evidence type="ECO:0000313" key="1">
    <source>
        <dbReference type="EMBL" id="TKJ94811.1"/>
    </source>
</evidence>